<name>A0A5Q2FE88_9ACTN</name>
<organism evidence="4 5">
    <name type="scientific">Raineyella fluvialis</name>
    <dbReference type="NCBI Taxonomy" id="2662261"/>
    <lineage>
        <taxon>Bacteria</taxon>
        <taxon>Bacillati</taxon>
        <taxon>Actinomycetota</taxon>
        <taxon>Actinomycetes</taxon>
        <taxon>Propionibacteriales</taxon>
        <taxon>Propionibacteriaceae</taxon>
        <taxon>Raineyella</taxon>
    </lineage>
</organism>
<evidence type="ECO:0000313" key="5">
    <source>
        <dbReference type="Proteomes" id="UP000386847"/>
    </source>
</evidence>
<feature type="domain" description="Glycosyltransferase subfamily 4-like N-terminal" evidence="3">
    <location>
        <begin position="13"/>
        <end position="159"/>
    </location>
</feature>
<gene>
    <name evidence="4" type="ORF">Rai3103_06690</name>
</gene>
<accession>A0A5Q2FE88</accession>
<evidence type="ECO:0000313" key="4">
    <source>
        <dbReference type="EMBL" id="QGF23403.1"/>
    </source>
</evidence>
<dbReference type="AlphaFoldDB" id="A0A5Q2FE88"/>
<reference evidence="4 5" key="1">
    <citation type="submission" date="2019-10" db="EMBL/GenBank/DDBJ databases">
        <title>Genomic analysis of Raineyella sp. CBA3103.</title>
        <authorList>
            <person name="Roh S.W."/>
        </authorList>
    </citation>
    <scope>NUCLEOTIDE SEQUENCE [LARGE SCALE GENOMIC DNA]</scope>
    <source>
        <strain evidence="4 5">CBA3103</strain>
    </source>
</reference>
<dbReference type="SUPFAM" id="SSF53756">
    <property type="entry name" value="UDP-Glycosyltransferase/glycogen phosphorylase"/>
    <property type="match status" value="1"/>
</dbReference>
<protein>
    <submittedName>
        <fullName evidence="4">Glycosyltransferase</fullName>
    </submittedName>
</protein>
<evidence type="ECO:0000256" key="2">
    <source>
        <dbReference type="ARBA" id="ARBA00022679"/>
    </source>
</evidence>
<keyword evidence="2 4" id="KW-0808">Transferase</keyword>
<evidence type="ECO:0000259" key="3">
    <source>
        <dbReference type="Pfam" id="PF13439"/>
    </source>
</evidence>
<dbReference type="PANTHER" id="PTHR12526:SF630">
    <property type="entry name" value="GLYCOSYLTRANSFERASE"/>
    <property type="match status" value="1"/>
</dbReference>
<dbReference type="Pfam" id="PF13692">
    <property type="entry name" value="Glyco_trans_1_4"/>
    <property type="match status" value="1"/>
</dbReference>
<dbReference type="EMBL" id="CP045725">
    <property type="protein sequence ID" value="QGF23403.1"/>
    <property type="molecule type" value="Genomic_DNA"/>
</dbReference>
<dbReference type="KEGG" id="rain:Rai3103_06690"/>
<dbReference type="PANTHER" id="PTHR12526">
    <property type="entry name" value="GLYCOSYLTRANSFERASE"/>
    <property type="match status" value="1"/>
</dbReference>
<keyword evidence="5" id="KW-1185">Reference proteome</keyword>
<dbReference type="Gene3D" id="3.40.50.2000">
    <property type="entry name" value="Glycogen Phosphorylase B"/>
    <property type="match status" value="2"/>
</dbReference>
<sequence length="352" mass="39220">MRILHVSESLATGVLDVVIRLVREQHALGNEISVLYSRRGDSPTETELSCLLPGVRIHAVGSLSQNRLQRTRSLRRRLRSLTQLEEFDIVHLHSTFAGIAGRTIDINCRCIYSPHGFSFLRSDKGRFMRSLYRTLERTLASRTDLIIGVSSDEVSIACDELSARAVLLRNVLDIDSLPPKPALGSRFPIVANIGRWSAQKAPERFERAAEALWKMAEFRWIGAGVDEPKSARVTGTGWLSHSQVLDELTQVNLIYFTSRWEGMPVGLMEAQAMGIPAVAIRCTGVADVVIDGVTGVIVEDEEQGMHALKALLEDEKRLGKMSLDAWRNRDRFSASGYGTRSLKAYQEVKTCD</sequence>
<dbReference type="InterPro" id="IPR028098">
    <property type="entry name" value="Glyco_trans_4-like_N"/>
</dbReference>
<dbReference type="Proteomes" id="UP000386847">
    <property type="component" value="Chromosome"/>
</dbReference>
<dbReference type="Pfam" id="PF13439">
    <property type="entry name" value="Glyco_transf_4"/>
    <property type="match status" value="1"/>
</dbReference>
<keyword evidence="1" id="KW-0328">Glycosyltransferase</keyword>
<proteinExistence type="predicted"/>
<evidence type="ECO:0000256" key="1">
    <source>
        <dbReference type="ARBA" id="ARBA00022676"/>
    </source>
</evidence>
<dbReference type="GO" id="GO:0016757">
    <property type="term" value="F:glycosyltransferase activity"/>
    <property type="evidence" value="ECO:0007669"/>
    <property type="project" value="UniProtKB-KW"/>
</dbReference>